<dbReference type="AlphaFoldDB" id="A0A0D8JAT9"/>
<dbReference type="PROSITE" id="PS01096">
    <property type="entry name" value="PPIC_PPIASE_1"/>
    <property type="match status" value="1"/>
</dbReference>
<keyword evidence="5 12" id="KW-1133">Transmembrane helix</keyword>
<dbReference type="STRING" id="1544798.LH29_15965"/>
<keyword evidence="3" id="KW-0997">Cell inner membrane</keyword>
<dbReference type="PROSITE" id="PS50198">
    <property type="entry name" value="PPIC_PPIASE_2"/>
    <property type="match status" value="1"/>
</dbReference>
<evidence type="ECO:0000259" key="13">
    <source>
        <dbReference type="PROSITE" id="PS50198"/>
    </source>
</evidence>
<dbReference type="InterPro" id="IPR046357">
    <property type="entry name" value="PPIase_dom_sf"/>
</dbReference>
<evidence type="ECO:0000256" key="6">
    <source>
        <dbReference type="ARBA" id="ARBA00023136"/>
    </source>
</evidence>
<evidence type="ECO:0000256" key="12">
    <source>
        <dbReference type="SAM" id="Phobius"/>
    </source>
</evidence>
<evidence type="ECO:0000256" key="2">
    <source>
        <dbReference type="ARBA" id="ARBA00022475"/>
    </source>
</evidence>
<keyword evidence="6 12" id="KW-0472">Membrane</keyword>
<organism evidence="14 15">
    <name type="scientific">Draconibacterium sediminis</name>
    <dbReference type="NCBI Taxonomy" id="1544798"/>
    <lineage>
        <taxon>Bacteria</taxon>
        <taxon>Pseudomonadati</taxon>
        <taxon>Bacteroidota</taxon>
        <taxon>Bacteroidia</taxon>
        <taxon>Marinilabiliales</taxon>
        <taxon>Prolixibacteraceae</taxon>
        <taxon>Draconibacterium</taxon>
    </lineage>
</organism>
<evidence type="ECO:0000256" key="1">
    <source>
        <dbReference type="ARBA" id="ARBA00004382"/>
    </source>
</evidence>
<keyword evidence="7" id="KW-0143">Chaperone</keyword>
<comment type="similarity">
    <text evidence="8">Belongs to the PpiD chaperone family.</text>
</comment>
<dbReference type="SUPFAM" id="SSF54534">
    <property type="entry name" value="FKBP-like"/>
    <property type="match status" value="1"/>
</dbReference>
<dbReference type="InterPro" id="IPR023058">
    <property type="entry name" value="PPIase_PpiC_CS"/>
</dbReference>
<dbReference type="Proteomes" id="UP000032544">
    <property type="component" value="Unassembled WGS sequence"/>
</dbReference>
<dbReference type="OrthoDB" id="9812372at2"/>
<keyword evidence="15" id="KW-1185">Reference proteome</keyword>
<dbReference type="PANTHER" id="PTHR47529">
    <property type="entry name" value="PEPTIDYL-PROLYL CIS-TRANS ISOMERASE D"/>
    <property type="match status" value="1"/>
</dbReference>
<keyword evidence="11" id="KW-0697">Rotamase</keyword>
<dbReference type="Gene3D" id="3.10.50.40">
    <property type="match status" value="1"/>
</dbReference>
<evidence type="ECO:0000256" key="4">
    <source>
        <dbReference type="ARBA" id="ARBA00022692"/>
    </source>
</evidence>
<accession>A0A0D8JAT9</accession>
<name>A0A0D8JAT9_9BACT</name>
<evidence type="ECO:0000256" key="9">
    <source>
        <dbReference type="ARBA" id="ARBA00040743"/>
    </source>
</evidence>
<dbReference type="Pfam" id="PF13623">
    <property type="entry name" value="SurA_N_2"/>
    <property type="match status" value="1"/>
</dbReference>
<sequence length="708" mass="78306">MATLQNIRTKAGLLVAIVIGLSLAAFILGDLLQGGSSMFQRNRLEVGVIDGESIQYPEFQQEVEELGEIFKQNYGQNQLDDNTWAQVREQAWQRKIAEIVMGEAYEDLGIEVSSEELFDMLQGANPHQIVRQIFSNPQTGQFDRNSVVRFLKNMETGLISPEDRASWLNIEQQIVEERTQSKYTYMVAKGMYVTGEQAEASATAGNKLVNFDYIALPHSSVADEDVTVTETDLKDYYNAHKEDYEAEASRRVEYIAYPVEPSEKDFADAEEWITDIKADFEETENTIQFVDTNSDISFNDAWDKKDDLPEAVGNWIFDEGAEVGSVYGPYKEGESFTLVKLYKSEMMPDSVEARHILLQVTNQAEAILAQQLADSLKTMIENGADFAELARTNSDDQGSAINGGDLGWFQRGQMVKPFENAAFNNTTDSVTMVATQFGIHLVQTTKRGKLTRQVQVAYLTRNVEPSTRTYQNVYSKASQFVGENPTAEAFNTAVTEQGLTKRVANVSENQRTIVGLEDARPLIRAAYEAEVNDILTNNQDSRIFELGDNFVIAILASKTEKGIAPFEDVKARVELAVTKEKKAELLVEKAEAALNGNADLAAAATALDTEVQTANAINFNSFSVPGIGLEPAVIGTVAALDVDKVSEPIAGNNGVYVVMPTSVSEGAGVDVAAEKMRLAQTNTYRVGSEVFNVFRNSVEIEDKRAKFY</sequence>
<comment type="subcellular location">
    <subcellularLocation>
        <location evidence="1">Cell inner membrane</location>
        <topology evidence="1">Single-pass type II membrane protein</topology>
        <orientation evidence="1">Periplasmic side</orientation>
    </subcellularLocation>
</comment>
<evidence type="ECO:0000256" key="11">
    <source>
        <dbReference type="PROSITE-ProRule" id="PRU00278"/>
    </source>
</evidence>
<dbReference type="GO" id="GO:0005886">
    <property type="term" value="C:plasma membrane"/>
    <property type="evidence" value="ECO:0007669"/>
    <property type="project" value="UniProtKB-SubCell"/>
</dbReference>
<keyword evidence="11" id="KW-0413">Isomerase</keyword>
<evidence type="ECO:0000256" key="7">
    <source>
        <dbReference type="ARBA" id="ARBA00023186"/>
    </source>
</evidence>
<evidence type="ECO:0000256" key="10">
    <source>
        <dbReference type="ARBA" id="ARBA00042775"/>
    </source>
</evidence>
<evidence type="ECO:0000256" key="8">
    <source>
        <dbReference type="ARBA" id="ARBA00038408"/>
    </source>
</evidence>
<dbReference type="Pfam" id="PF13616">
    <property type="entry name" value="Rotamase_3"/>
    <property type="match status" value="1"/>
</dbReference>
<keyword evidence="2" id="KW-1003">Cell membrane</keyword>
<dbReference type="InterPro" id="IPR000297">
    <property type="entry name" value="PPIase_PpiC"/>
</dbReference>
<dbReference type="InterPro" id="IPR027304">
    <property type="entry name" value="Trigger_fact/SurA_dom_sf"/>
</dbReference>
<feature type="transmembrane region" description="Helical" evidence="12">
    <location>
        <begin position="12"/>
        <end position="32"/>
    </location>
</feature>
<proteinExistence type="inferred from homology"/>
<dbReference type="EMBL" id="JRHC01000004">
    <property type="protein sequence ID" value="KJF42903.1"/>
    <property type="molecule type" value="Genomic_DNA"/>
</dbReference>
<dbReference type="SUPFAM" id="SSF109998">
    <property type="entry name" value="Triger factor/SurA peptide-binding domain-like"/>
    <property type="match status" value="1"/>
</dbReference>
<reference evidence="14 15" key="1">
    <citation type="submission" date="2014-09" db="EMBL/GenBank/DDBJ databases">
        <title>Draft Genome Sequence of Draconibacterium sp. JN14CK-3.</title>
        <authorList>
            <person name="Dong C."/>
            <person name="Lai Q."/>
            <person name="Shao Z."/>
        </authorList>
    </citation>
    <scope>NUCLEOTIDE SEQUENCE [LARGE SCALE GENOMIC DNA]</scope>
    <source>
        <strain evidence="14 15">JN14CK-3</strain>
    </source>
</reference>
<dbReference type="RefSeq" id="WP_045031358.1">
    <property type="nucleotide sequence ID" value="NZ_JRHC01000004.1"/>
</dbReference>
<keyword evidence="4 12" id="KW-0812">Transmembrane</keyword>
<protein>
    <recommendedName>
        <fullName evidence="9">Periplasmic chaperone PpiD</fullName>
    </recommendedName>
    <alternativeName>
        <fullName evidence="10">Periplasmic folding chaperone</fullName>
    </alternativeName>
</protein>
<evidence type="ECO:0000256" key="3">
    <source>
        <dbReference type="ARBA" id="ARBA00022519"/>
    </source>
</evidence>
<dbReference type="InterPro" id="IPR052029">
    <property type="entry name" value="PpiD_chaperone"/>
</dbReference>
<evidence type="ECO:0000313" key="14">
    <source>
        <dbReference type="EMBL" id="KJF42903.1"/>
    </source>
</evidence>
<dbReference type="PANTHER" id="PTHR47529:SF1">
    <property type="entry name" value="PERIPLASMIC CHAPERONE PPID"/>
    <property type="match status" value="1"/>
</dbReference>
<dbReference type="GO" id="GO:0003755">
    <property type="term" value="F:peptidyl-prolyl cis-trans isomerase activity"/>
    <property type="evidence" value="ECO:0007669"/>
    <property type="project" value="UniProtKB-KW"/>
</dbReference>
<feature type="domain" description="PpiC" evidence="13">
    <location>
        <begin position="348"/>
        <end position="446"/>
    </location>
</feature>
<gene>
    <name evidence="14" type="ORF">LH29_15965</name>
</gene>
<evidence type="ECO:0000256" key="5">
    <source>
        <dbReference type="ARBA" id="ARBA00022989"/>
    </source>
</evidence>
<evidence type="ECO:0000313" key="15">
    <source>
        <dbReference type="Proteomes" id="UP000032544"/>
    </source>
</evidence>
<comment type="caution">
    <text evidence="14">The sequence shown here is derived from an EMBL/GenBank/DDBJ whole genome shotgun (WGS) entry which is preliminary data.</text>
</comment>